<accession>A0A381TJ26</accession>
<organism evidence="1">
    <name type="scientific">marine metagenome</name>
    <dbReference type="NCBI Taxonomy" id="408172"/>
    <lineage>
        <taxon>unclassified sequences</taxon>
        <taxon>metagenomes</taxon>
        <taxon>ecological metagenomes</taxon>
    </lineage>
</organism>
<reference evidence="1" key="1">
    <citation type="submission" date="2018-05" db="EMBL/GenBank/DDBJ databases">
        <authorList>
            <person name="Lanie J.A."/>
            <person name="Ng W.-L."/>
            <person name="Kazmierczak K.M."/>
            <person name="Andrzejewski T.M."/>
            <person name="Davidsen T.M."/>
            <person name="Wayne K.J."/>
            <person name="Tettelin H."/>
            <person name="Glass J.I."/>
            <person name="Rusch D."/>
            <person name="Podicherti R."/>
            <person name="Tsui H.-C.T."/>
            <person name="Winkler M.E."/>
        </authorList>
    </citation>
    <scope>NUCLEOTIDE SEQUENCE</scope>
</reference>
<gene>
    <name evidence="1" type="ORF">METZ01_LOCUS68618</name>
</gene>
<protein>
    <submittedName>
        <fullName evidence="1">Uncharacterized protein</fullName>
    </submittedName>
</protein>
<sequence length="24" mass="2840">MKKEYQQYFCADAELVDCLMAARL</sequence>
<name>A0A381TJ26_9ZZZZ</name>
<dbReference type="EMBL" id="UINC01004633">
    <property type="protein sequence ID" value="SVA15764.1"/>
    <property type="molecule type" value="Genomic_DNA"/>
</dbReference>
<proteinExistence type="predicted"/>
<dbReference type="AlphaFoldDB" id="A0A381TJ26"/>
<evidence type="ECO:0000313" key="1">
    <source>
        <dbReference type="EMBL" id="SVA15764.1"/>
    </source>
</evidence>